<accession>A0A6M5Z203</accession>
<evidence type="ECO:0000256" key="1">
    <source>
        <dbReference type="SAM" id="SignalP"/>
    </source>
</evidence>
<organism evidence="2 3">
    <name type="scientific">Frigoriglobus tundricola</name>
    <dbReference type="NCBI Taxonomy" id="2774151"/>
    <lineage>
        <taxon>Bacteria</taxon>
        <taxon>Pseudomonadati</taxon>
        <taxon>Planctomycetota</taxon>
        <taxon>Planctomycetia</taxon>
        <taxon>Gemmatales</taxon>
        <taxon>Gemmataceae</taxon>
        <taxon>Frigoriglobus</taxon>
    </lineage>
</organism>
<dbReference type="AlphaFoldDB" id="A0A6M5Z203"/>
<dbReference type="KEGG" id="ftj:FTUN_8098"/>
<dbReference type="Proteomes" id="UP000503447">
    <property type="component" value="Chromosome"/>
</dbReference>
<sequence>MLRTWLPRFGFAALALALWAGSAQPAAAQEPPLPRMSYYPYYYFPHSYWPQNSPTWPEPKGHPYVRPPAYMSYPAFKEPGWRYELWTPMRYYRGNHFWLDQF</sequence>
<keyword evidence="1" id="KW-0732">Signal</keyword>
<name>A0A6M5Z203_9BACT</name>
<keyword evidence="3" id="KW-1185">Reference proteome</keyword>
<feature type="chain" id="PRO_5026806222" evidence="1">
    <location>
        <begin position="29"/>
        <end position="102"/>
    </location>
</feature>
<gene>
    <name evidence="2" type="ORF">FTUN_8098</name>
</gene>
<reference evidence="3" key="1">
    <citation type="submission" date="2020-05" db="EMBL/GenBank/DDBJ databases">
        <title>Frigoriglobus tundricola gen. nov., sp. nov., a psychrotolerant cellulolytic planctomycete of the family Gemmataceae with two divergent copies of 16S rRNA gene.</title>
        <authorList>
            <person name="Kulichevskaya I.S."/>
            <person name="Ivanova A.A."/>
            <person name="Naumoff D.G."/>
            <person name="Beletsky A.V."/>
            <person name="Rijpstra W.I.C."/>
            <person name="Sinninghe Damste J.S."/>
            <person name="Mardanov A.V."/>
            <person name="Ravin N.V."/>
            <person name="Dedysh S.N."/>
        </authorList>
    </citation>
    <scope>NUCLEOTIDE SEQUENCE [LARGE SCALE GENOMIC DNA]</scope>
    <source>
        <strain evidence="3">PL17</strain>
    </source>
</reference>
<protein>
    <submittedName>
        <fullName evidence="2">Uncharacterized protein</fullName>
    </submittedName>
</protein>
<feature type="signal peptide" evidence="1">
    <location>
        <begin position="1"/>
        <end position="28"/>
    </location>
</feature>
<proteinExistence type="predicted"/>
<evidence type="ECO:0000313" key="2">
    <source>
        <dbReference type="EMBL" id="QJX00468.1"/>
    </source>
</evidence>
<evidence type="ECO:0000313" key="3">
    <source>
        <dbReference type="Proteomes" id="UP000503447"/>
    </source>
</evidence>
<dbReference type="EMBL" id="CP053452">
    <property type="protein sequence ID" value="QJX00468.1"/>
    <property type="molecule type" value="Genomic_DNA"/>
</dbReference>